<dbReference type="InterPro" id="IPR016136">
    <property type="entry name" value="DNA_helicase_N/primase_C"/>
</dbReference>
<sequence length="494" mass="55746">MARNKINNETNILADNEDNLPIPRVLPSNVQAEQMLLGAILTNNELLNYVSEFLRDEHFFEPIHQKIYKAIEKITEKGLTATPITLRSMLTQDELFQEVEGAEYLAKLITMSMMVINPLDYGKIIYDLAIKRNLINIGEEVVNNAYNSSLEVEAKEQIEHAEAKLYDLASEGLNEKSFTKIGISISESLASINRAMKNNDHIIGISTGLIDLDNKLCGFHNSDLIILAGRPSMGKTAFAINLALNACNNMRLKNIRDNQEIQSVGFFSLEMSSEQLTTRLLSMCAEIDSTSLRTGILGEEKYNRLRKEANTLSELQFFIDDTPALSISAIRTRARRMKRKHNLGILFIDYLQLIRGVSKSENRVSEISEITQGLKAIAKELNIPVIALSQLSRAVELREDKKPMLSDLRESGTIEQDADIVMFIYREEYYLTRKEPAAGDAKHAAWLDKLNKVYNIADIIVAKHRNGPVGNVSLYYDSQFSKFGNLETRTFNSN</sequence>
<accession>A0ABR5DQ62</accession>
<dbReference type="Gene3D" id="3.40.50.300">
    <property type="entry name" value="P-loop containing nucleotide triphosphate hydrolases"/>
    <property type="match status" value="1"/>
</dbReference>
<dbReference type="RefSeq" id="WP_014410819.1">
    <property type="nucleotide sequence ID" value="NZ_LAOO01000001.1"/>
</dbReference>
<evidence type="ECO:0000256" key="9">
    <source>
        <dbReference type="ARBA" id="ARBA00023125"/>
    </source>
</evidence>
<name>A0ABR5DQ62_RICPA</name>
<feature type="domain" description="SF4 helicase" evidence="15">
    <location>
        <begin position="198"/>
        <end position="490"/>
    </location>
</feature>
<evidence type="ECO:0000256" key="2">
    <source>
        <dbReference type="ARBA" id="ARBA00011643"/>
    </source>
</evidence>
<dbReference type="EMBL" id="LAOO01000001">
    <property type="protein sequence ID" value="KJW00870.1"/>
    <property type="molecule type" value="Genomic_DNA"/>
</dbReference>
<evidence type="ECO:0000256" key="5">
    <source>
        <dbReference type="ARBA" id="ARBA00022741"/>
    </source>
</evidence>
<keyword evidence="7 14" id="KW-0347">Helicase</keyword>
<comment type="similarity">
    <text evidence="1 14">Belongs to the helicase family. DnaB subfamily.</text>
</comment>
<comment type="caution">
    <text evidence="16">The sequence shown here is derived from an EMBL/GenBank/DDBJ whole genome shotgun (WGS) entry which is preliminary data.</text>
</comment>
<dbReference type="PANTHER" id="PTHR30153">
    <property type="entry name" value="REPLICATIVE DNA HELICASE DNAB"/>
    <property type="match status" value="1"/>
</dbReference>
<protein>
    <recommendedName>
        <fullName evidence="13 14">Replicative DNA helicase</fullName>
        <ecNumber evidence="13 14">5.6.2.3</ecNumber>
    </recommendedName>
</protein>
<evidence type="ECO:0000313" key="16">
    <source>
        <dbReference type="EMBL" id="KJW00870.1"/>
    </source>
</evidence>
<keyword evidence="9 14" id="KW-0238">DNA-binding</keyword>
<keyword evidence="3 14" id="KW-0639">Primosome</keyword>
<organism evidence="16 17">
    <name type="scientific">Rickettsia parkeri str. Tate's Hell</name>
    <dbReference type="NCBI Taxonomy" id="1359189"/>
    <lineage>
        <taxon>Bacteria</taxon>
        <taxon>Pseudomonadati</taxon>
        <taxon>Pseudomonadota</taxon>
        <taxon>Alphaproteobacteria</taxon>
        <taxon>Rickettsiales</taxon>
        <taxon>Rickettsiaceae</taxon>
        <taxon>Rickettsieae</taxon>
        <taxon>Rickettsia</taxon>
        <taxon>spotted fever group</taxon>
    </lineage>
</organism>
<dbReference type="EC" id="5.6.2.3" evidence="13 14"/>
<keyword evidence="10" id="KW-0413">Isomerase</keyword>
<dbReference type="GO" id="GO:0016787">
    <property type="term" value="F:hydrolase activity"/>
    <property type="evidence" value="ECO:0007669"/>
    <property type="project" value="UniProtKB-KW"/>
</dbReference>
<evidence type="ECO:0000256" key="8">
    <source>
        <dbReference type="ARBA" id="ARBA00022840"/>
    </source>
</evidence>
<dbReference type="InterPro" id="IPR027417">
    <property type="entry name" value="P-loop_NTPase"/>
</dbReference>
<evidence type="ECO:0000256" key="11">
    <source>
        <dbReference type="ARBA" id="ARBA00044932"/>
    </source>
</evidence>
<evidence type="ECO:0000256" key="1">
    <source>
        <dbReference type="ARBA" id="ARBA00008428"/>
    </source>
</evidence>
<comment type="catalytic activity">
    <reaction evidence="12 14">
        <text>ATP + H2O = ADP + phosphate + H(+)</text>
        <dbReference type="Rhea" id="RHEA:13065"/>
        <dbReference type="ChEBI" id="CHEBI:15377"/>
        <dbReference type="ChEBI" id="CHEBI:15378"/>
        <dbReference type="ChEBI" id="CHEBI:30616"/>
        <dbReference type="ChEBI" id="CHEBI:43474"/>
        <dbReference type="ChEBI" id="CHEBI:456216"/>
        <dbReference type="EC" id="5.6.2.3"/>
    </reaction>
</comment>
<dbReference type="InterPro" id="IPR007692">
    <property type="entry name" value="DNA_helicase_DnaB"/>
</dbReference>
<evidence type="ECO:0000256" key="4">
    <source>
        <dbReference type="ARBA" id="ARBA00022705"/>
    </source>
</evidence>
<evidence type="ECO:0000256" key="6">
    <source>
        <dbReference type="ARBA" id="ARBA00022801"/>
    </source>
</evidence>
<keyword evidence="4 14" id="KW-0235">DNA replication</keyword>
<dbReference type="GO" id="GO:0003678">
    <property type="term" value="F:DNA helicase activity"/>
    <property type="evidence" value="ECO:0007669"/>
    <property type="project" value="UniProtKB-EC"/>
</dbReference>
<dbReference type="Proteomes" id="UP000035491">
    <property type="component" value="Unassembled WGS sequence"/>
</dbReference>
<evidence type="ECO:0000256" key="3">
    <source>
        <dbReference type="ARBA" id="ARBA00022515"/>
    </source>
</evidence>
<keyword evidence="8 14" id="KW-0067">ATP-binding</keyword>
<dbReference type="PANTHER" id="PTHR30153:SF2">
    <property type="entry name" value="REPLICATIVE DNA HELICASE"/>
    <property type="match status" value="1"/>
</dbReference>
<keyword evidence="6 14" id="KW-0378">Hydrolase</keyword>
<comment type="subunit">
    <text evidence="2">Homohexamer.</text>
</comment>
<dbReference type="Pfam" id="PF03796">
    <property type="entry name" value="DnaB_C"/>
    <property type="match status" value="1"/>
</dbReference>
<dbReference type="InterPro" id="IPR007694">
    <property type="entry name" value="DNA_helicase_DnaB-like_C"/>
</dbReference>
<dbReference type="SUPFAM" id="SSF52540">
    <property type="entry name" value="P-loop containing nucleoside triphosphate hydrolases"/>
    <property type="match status" value="1"/>
</dbReference>
<proteinExistence type="inferred from homology"/>
<dbReference type="Pfam" id="PF00772">
    <property type="entry name" value="DnaB"/>
    <property type="match status" value="1"/>
</dbReference>
<comment type="function">
    <text evidence="11 14">The main replicative DNA helicase, it participates in initiation and elongation during chromosome replication. Travels ahead of the DNA replisome, separating dsDNA into templates for DNA synthesis. A processive ATP-dependent 5'-3' DNA helicase it has DNA-dependent ATPase activity.</text>
</comment>
<dbReference type="Gene3D" id="1.10.860.10">
    <property type="entry name" value="DNAb Helicase, Chain A"/>
    <property type="match status" value="1"/>
</dbReference>
<evidence type="ECO:0000256" key="10">
    <source>
        <dbReference type="ARBA" id="ARBA00023235"/>
    </source>
</evidence>
<evidence type="ECO:0000259" key="15">
    <source>
        <dbReference type="PROSITE" id="PS51199"/>
    </source>
</evidence>
<evidence type="ECO:0000256" key="14">
    <source>
        <dbReference type="RuleBase" id="RU362085"/>
    </source>
</evidence>
<keyword evidence="17" id="KW-1185">Reference proteome</keyword>
<dbReference type="CDD" id="cd00984">
    <property type="entry name" value="DnaB_C"/>
    <property type="match status" value="1"/>
</dbReference>
<gene>
    <name evidence="16" type="primary">dnaB</name>
    <name evidence="16" type="ORF">RPATATE_0771</name>
</gene>
<dbReference type="NCBIfam" id="TIGR00665">
    <property type="entry name" value="DnaB"/>
    <property type="match status" value="1"/>
</dbReference>
<dbReference type="NCBIfam" id="NF006606">
    <property type="entry name" value="PRK09165.1"/>
    <property type="match status" value="1"/>
</dbReference>
<dbReference type="InterPro" id="IPR036185">
    <property type="entry name" value="DNA_heli_DnaB-like_N_sf"/>
</dbReference>
<evidence type="ECO:0000313" key="17">
    <source>
        <dbReference type="Proteomes" id="UP000035491"/>
    </source>
</evidence>
<evidence type="ECO:0000256" key="13">
    <source>
        <dbReference type="NCBIfam" id="TIGR00665"/>
    </source>
</evidence>
<dbReference type="PROSITE" id="PS51199">
    <property type="entry name" value="SF4_HELICASE"/>
    <property type="match status" value="1"/>
</dbReference>
<dbReference type="InterPro" id="IPR007693">
    <property type="entry name" value="DNA_helicase_DnaB-like_N"/>
</dbReference>
<evidence type="ECO:0000256" key="7">
    <source>
        <dbReference type="ARBA" id="ARBA00022806"/>
    </source>
</evidence>
<keyword evidence="5 14" id="KW-0547">Nucleotide-binding</keyword>
<evidence type="ECO:0000256" key="12">
    <source>
        <dbReference type="ARBA" id="ARBA00048954"/>
    </source>
</evidence>
<reference evidence="16 17" key="1">
    <citation type="submission" date="2015-02" db="EMBL/GenBank/DDBJ databases">
        <title>Genome Sequencing of Rickettsiales.</title>
        <authorList>
            <person name="Daugherty S.C."/>
            <person name="Su Q."/>
            <person name="Abolude K."/>
            <person name="Beier-Sexton M."/>
            <person name="Carlyon J.A."/>
            <person name="Carter R."/>
            <person name="Day N.P."/>
            <person name="Dumler S.J."/>
            <person name="Dyachenko V."/>
            <person name="Godinez A."/>
            <person name="Kurtti T.J."/>
            <person name="Lichay M."/>
            <person name="Mullins K.E."/>
            <person name="Ott S."/>
            <person name="Pappas-Brown V."/>
            <person name="Paris D.H."/>
            <person name="Patel P."/>
            <person name="Richards A.L."/>
            <person name="Sadzewicz L."/>
            <person name="Sears K."/>
            <person name="Seidman D."/>
            <person name="Sengamalay N."/>
            <person name="Stenos J."/>
            <person name="Tallon L.J."/>
            <person name="Vincent G."/>
            <person name="Fraser C.M."/>
            <person name="Munderloh U."/>
            <person name="Dunning-Hotopp J.C."/>
        </authorList>
    </citation>
    <scope>NUCLEOTIDE SEQUENCE [LARGE SCALE GENOMIC DNA]</scope>
    <source>
        <strain evidence="16 17">Tate's Hell</strain>
    </source>
</reference>
<dbReference type="SUPFAM" id="SSF48024">
    <property type="entry name" value="N-terminal domain of DnaB helicase"/>
    <property type="match status" value="1"/>
</dbReference>